<organism evidence="1 2">
    <name type="scientific">Massilia eurypsychrophila</name>
    <dbReference type="NCBI Taxonomy" id="1485217"/>
    <lineage>
        <taxon>Bacteria</taxon>
        <taxon>Pseudomonadati</taxon>
        <taxon>Pseudomonadota</taxon>
        <taxon>Betaproteobacteria</taxon>
        <taxon>Burkholderiales</taxon>
        <taxon>Oxalobacteraceae</taxon>
        <taxon>Telluria group</taxon>
        <taxon>Massilia</taxon>
    </lineage>
</organism>
<sequence length="176" mass="19186">MHFQIEAAMLYPITWVTVGKYVELTADTEKAVKARRLGGHWVDGLHCKEIDGDLWINLVAVEYWVASCAAPVPSGADVASSGQHGTKANIDTVEAALVKEIVAAVIASTRPVLPISVDLWDTAAIGTYLKRSINRVRSDIVCLPTFPRPIRLPVPGRSQALYKAREVIAWAERQAG</sequence>
<evidence type="ECO:0008006" key="3">
    <source>
        <dbReference type="Google" id="ProtNLM"/>
    </source>
</evidence>
<gene>
    <name evidence="1" type="ORF">CR105_03090</name>
</gene>
<comment type="caution">
    <text evidence="1">The sequence shown here is derived from an EMBL/GenBank/DDBJ whole genome shotgun (WGS) entry which is preliminary data.</text>
</comment>
<dbReference type="AlphaFoldDB" id="A0A2G8TJ62"/>
<dbReference type="OrthoDB" id="8595257at2"/>
<name>A0A2G8TJ62_9BURK</name>
<protein>
    <recommendedName>
        <fullName evidence="3">Excisionase</fullName>
    </recommendedName>
</protein>
<evidence type="ECO:0000313" key="2">
    <source>
        <dbReference type="Proteomes" id="UP000230390"/>
    </source>
</evidence>
<dbReference type="Proteomes" id="UP000230390">
    <property type="component" value="Unassembled WGS sequence"/>
</dbReference>
<evidence type="ECO:0000313" key="1">
    <source>
        <dbReference type="EMBL" id="PIL46091.1"/>
    </source>
</evidence>
<keyword evidence="2" id="KW-1185">Reference proteome</keyword>
<reference evidence="1 2" key="1">
    <citation type="submission" date="2017-10" db="EMBL/GenBank/DDBJ databases">
        <title>Massilia psychrophilum sp. nov., a novel purple-pigmented bacterium isolated from Tianshan glacier, Xinjiang Municipality, China.</title>
        <authorList>
            <person name="Wang H."/>
        </authorList>
    </citation>
    <scope>NUCLEOTIDE SEQUENCE [LARGE SCALE GENOMIC DNA]</scope>
    <source>
        <strain evidence="1 2">JCM 30074</strain>
    </source>
</reference>
<accession>A0A2G8TJ62</accession>
<proteinExistence type="predicted"/>
<dbReference type="EMBL" id="PDOC01000002">
    <property type="protein sequence ID" value="PIL46091.1"/>
    <property type="molecule type" value="Genomic_DNA"/>
</dbReference>